<dbReference type="Gene3D" id="3.40.50.450">
    <property type="match status" value="1"/>
</dbReference>
<evidence type="ECO:0000313" key="2">
    <source>
        <dbReference type="Proteomes" id="UP001341840"/>
    </source>
</evidence>
<gene>
    <name evidence="1" type="ORF">PIB30_003148</name>
</gene>
<sequence>MSCPQKTNAAQVAYILTLTLRPRPSHNRHRRIRLIATTCAVFLAIASPPKLASARGAFEFLVKSVKGSTAEALCALKRGDVVELSQVMGNGFNISRIDPPEKFGTVIVFATGSGISYEGRCGLPTNFDSTYCYALGYGAGAPCKVARLD</sequence>
<name>A0ABU6YZZ6_9FABA</name>
<accession>A0ABU6YZZ6</accession>
<dbReference type="SUPFAM" id="SSF53784">
    <property type="entry name" value="Phosphofructokinase"/>
    <property type="match status" value="1"/>
</dbReference>
<reference evidence="1 2" key="1">
    <citation type="journal article" date="2023" name="Plants (Basel)">
        <title>Bridging the Gap: Combining Genomics and Transcriptomics Approaches to Understand Stylosanthes scabra, an Orphan Legume from the Brazilian Caatinga.</title>
        <authorList>
            <person name="Ferreira-Neto J.R.C."/>
            <person name="da Silva M.D."/>
            <person name="Binneck E."/>
            <person name="de Melo N.F."/>
            <person name="da Silva R.H."/>
            <person name="de Melo A.L.T.M."/>
            <person name="Pandolfi V."/>
            <person name="Bustamante F.O."/>
            <person name="Brasileiro-Vidal A.C."/>
            <person name="Benko-Iseppon A.M."/>
        </authorList>
    </citation>
    <scope>NUCLEOTIDE SEQUENCE [LARGE SCALE GENOMIC DNA]</scope>
    <source>
        <tissue evidence="1">Leaves</tissue>
    </source>
</reference>
<comment type="caution">
    <text evidence="1">The sequence shown here is derived from an EMBL/GenBank/DDBJ whole genome shotgun (WGS) entry which is preliminary data.</text>
</comment>
<keyword evidence="2" id="KW-1185">Reference proteome</keyword>
<protein>
    <submittedName>
        <fullName evidence="1">Uncharacterized protein</fullName>
    </submittedName>
</protein>
<dbReference type="PANTHER" id="PTHR47215:SF1">
    <property type="entry name" value="F9L1.8 PROTEIN"/>
    <property type="match status" value="1"/>
</dbReference>
<evidence type="ECO:0000313" key="1">
    <source>
        <dbReference type="EMBL" id="MED6215942.1"/>
    </source>
</evidence>
<organism evidence="1 2">
    <name type="scientific">Stylosanthes scabra</name>
    <dbReference type="NCBI Taxonomy" id="79078"/>
    <lineage>
        <taxon>Eukaryota</taxon>
        <taxon>Viridiplantae</taxon>
        <taxon>Streptophyta</taxon>
        <taxon>Embryophyta</taxon>
        <taxon>Tracheophyta</taxon>
        <taxon>Spermatophyta</taxon>
        <taxon>Magnoliopsida</taxon>
        <taxon>eudicotyledons</taxon>
        <taxon>Gunneridae</taxon>
        <taxon>Pentapetalae</taxon>
        <taxon>rosids</taxon>
        <taxon>fabids</taxon>
        <taxon>Fabales</taxon>
        <taxon>Fabaceae</taxon>
        <taxon>Papilionoideae</taxon>
        <taxon>50 kb inversion clade</taxon>
        <taxon>dalbergioids sensu lato</taxon>
        <taxon>Dalbergieae</taxon>
        <taxon>Pterocarpus clade</taxon>
        <taxon>Stylosanthes</taxon>
    </lineage>
</organism>
<dbReference type="PANTHER" id="PTHR47215">
    <property type="match status" value="1"/>
</dbReference>
<dbReference type="InterPro" id="IPR035966">
    <property type="entry name" value="PKF_sf"/>
</dbReference>
<dbReference type="EMBL" id="JASCZI010271866">
    <property type="protein sequence ID" value="MED6215942.1"/>
    <property type="molecule type" value="Genomic_DNA"/>
</dbReference>
<proteinExistence type="predicted"/>
<dbReference type="Proteomes" id="UP001341840">
    <property type="component" value="Unassembled WGS sequence"/>
</dbReference>